<comment type="caution">
    <text evidence="1">The sequence shown here is derived from an EMBL/GenBank/DDBJ whole genome shotgun (WGS) entry which is preliminary data.</text>
</comment>
<accession>A0AAV2HGC8</accession>
<keyword evidence="2" id="KW-1185">Reference proteome</keyword>
<dbReference type="AlphaFoldDB" id="A0AAV2HGC8"/>
<evidence type="ECO:0000313" key="2">
    <source>
        <dbReference type="Proteomes" id="UP001497497"/>
    </source>
</evidence>
<gene>
    <name evidence="1" type="ORF">GSLYS_00007005001</name>
</gene>
<dbReference type="EMBL" id="CAXITT010000130">
    <property type="protein sequence ID" value="CAL1532987.1"/>
    <property type="molecule type" value="Genomic_DNA"/>
</dbReference>
<reference evidence="1 2" key="1">
    <citation type="submission" date="2024-04" db="EMBL/GenBank/DDBJ databases">
        <authorList>
            <consortium name="Genoscope - CEA"/>
            <person name="William W."/>
        </authorList>
    </citation>
    <scope>NUCLEOTIDE SEQUENCE [LARGE SCALE GENOMIC DNA]</scope>
</reference>
<organism evidence="1 2">
    <name type="scientific">Lymnaea stagnalis</name>
    <name type="common">Great pond snail</name>
    <name type="synonym">Helix stagnalis</name>
    <dbReference type="NCBI Taxonomy" id="6523"/>
    <lineage>
        <taxon>Eukaryota</taxon>
        <taxon>Metazoa</taxon>
        <taxon>Spiralia</taxon>
        <taxon>Lophotrochozoa</taxon>
        <taxon>Mollusca</taxon>
        <taxon>Gastropoda</taxon>
        <taxon>Heterobranchia</taxon>
        <taxon>Euthyneura</taxon>
        <taxon>Panpulmonata</taxon>
        <taxon>Hygrophila</taxon>
        <taxon>Lymnaeoidea</taxon>
        <taxon>Lymnaeidae</taxon>
        <taxon>Lymnaea</taxon>
    </lineage>
</organism>
<proteinExistence type="predicted"/>
<evidence type="ECO:0000313" key="1">
    <source>
        <dbReference type="EMBL" id="CAL1532987.1"/>
    </source>
</evidence>
<dbReference type="Proteomes" id="UP001497497">
    <property type="component" value="Unassembled WGS sequence"/>
</dbReference>
<sequence length="142" mass="16163">MCPACHTTFMCPACHTTFMCPACPTTFMCPACNNALACKTFSISVRFILDVYKFKILPSTTDLNKGFMTLYSVYTNSFQGCFNNSLSRQKNLTRQNYLVNGRQGNYSPYNGAVSETLGNNSFKKNYKCLKIRHERLEENKLK</sequence>
<protein>
    <submittedName>
        <fullName evidence="1">Uncharacterized protein</fullName>
    </submittedName>
</protein>
<name>A0AAV2HGC8_LYMST</name>